<evidence type="ECO:0000256" key="3">
    <source>
        <dbReference type="ARBA" id="ARBA00022801"/>
    </source>
</evidence>
<dbReference type="Proteomes" id="UP000501452">
    <property type="component" value="Chromosome"/>
</dbReference>
<accession>A0A6G8Q6M7</accession>
<reference evidence="6 7" key="1">
    <citation type="submission" date="2019-10" db="EMBL/GenBank/DDBJ databases">
        <title>Rubrobacter sp nov SCSIO 52090 isolated from a deep-sea sediment in the South China Sea.</title>
        <authorList>
            <person name="Chen R.W."/>
        </authorList>
    </citation>
    <scope>NUCLEOTIDE SEQUENCE [LARGE SCALE GENOMIC DNA]</scope>
    <source>
        <strain evidence="6 7">SCSIO 52909</strain>
    </source>
</reference>
<evidence type="ECO:0000313" key="6">
    <source>
        <dbReference type="EMBL" id="QIN81977.1"/>
    </source>
</evidence>
<name>A0A6G8Q6M7_9ACTN</name>
<dbReference type="InterPro" id="IPR015797">
    <property type="entry name" value="NUDIX_hydrolase-like_dom_sf"/>
</dbReference>
<dbReference type="PANTHER" id="PTHR43046">
    <property type="entry name" value="GDP-MANNOSE MANNOSYL HYDROLASE"/>
    <property type="match status" value="1"/>
</dbReference>
<dbReference type="SUPFAM" id="SSF55811">
    <property type="entry name" value="Nudix"/>
    <property type="match status" value="1"/>
</dbReference>
<proteinExistence type="inferred from homology"/>
<dbReference type="InterPro" id="IPR000086">
    <property type="entry name" value="NUDIX_hydrolase_dom"/>
</dbReference>
<feature type="domain" description="Nudix hydrolase" evidence="5">
    <location>
        <begin position="2"/>
        <end position="131"/>
    </location>
</feature>
<dbReference type="PROSITE" id="PS00893">
    <property type="entry name" value="NUDIX_BOX"/>
    <property type="match status" value="1"/>
</dbReference>
<evidence type="ECO:0000256" key="4">
    <source>
        <dbReference type="RuleBase" id="RU003476"/>
    </source>
</evidence>
<comment type="similarity">
    <text evidence="2 4">Belongs to the Nudix hydrolase family.</text>
</comment>
<sequence>MGVGERAAVVILDGDRVLLMRRRKETEDYYVLPGGGIEPGETPDEAAVREAREETGLYVRLDRKLGVFDDNGRRGHYFLVTKFEGTQRVGGPERERMSPENRYDLEWAEVERLRVLEIRPAGIAAVCEGGLHRRDA</sequence>
<dbReference type="EMBL" id="CP045119">
    <property type="protein sequence ID" value="QIN81977.1"/>
    <property type="molecule type" value="Genomic_DNA"/>
</dbReference>
<dbReference type="AlphaFoldDB" id="A0A6G8Q6M7"/>
<dbReference type="PANTHER" id="PTHR43046:SF14">
    <property type="entry name" value="MUTT_NUDIX FAMILY PROTEIN"/>
    <property type="match status" value="1"/>
</dbReference>
<dbReference type="PROSITE" id="PS51462">
    <property type="entry name" value="NUDIX"/>
    <property type="match status" value="1"/>
</dbReference>
<evidence type="ECO:0000256" key="1">
    <source>
        <dbReference type="ARBA" id="ARBA00001946"/>
    </source>
</evidence>
<organism evidence="6 7">
    <name type="scientific">Rubrobacter tropicus</name>
    <dbReference type="NCBI Taxonomy" id="2653851"/>
    <lineage>
        <taxon>Bacteria</taxon>
        <taxon>Bacillati</taxon>
        <taxon>Actinomycetota</taxon>
        <taxon>Rubrobacteria</taxon>
        <taxon>Rubrobacterales</taxon>
        <taxon>Rubrobacteraceae</taxon>
        <taxon>Rubrobacter</taxon>
    </lineage>
</organism>
<evidence type="ECO:0000259" key="5">
    <source>
        <dbReference type="PROSITE" id="PS51462"/>
    </source>
</evidence>
<evidence type="ECO:0000256" key="2">
    <source>
        <dbReference type="ARBA" id="ARBA00005582"/>
    </source>
</evidence>
<dbReference type="Gene3D" id="3.90.79.10">
    <property type="entry name" value="Nucleoside Triphosphate Pyrophosphohydrolase"/>
    <property type="match status" value="1"/>
</dbReference>
<dbReference type="PRINTS" id="PR00502">
    <property type="entry name" value="NUDIXFAMILY"/>
</dbReference>
<dbReference type="GO" id="GO:0016787">
    <property type="term" value="F:hydrolase activity"/>
    <property type="evidence" value="ECO:0007669"/>
    <property type="project" value="UniProtKB-KW"/>
</dbReference>
<keyword evidence="3 4" id="KW-0378">Hydrolase</keyword>
<keyword evidence="7" id="KW-1185">Reference proteome</keyword>
<dbReference type="InterPro" id="IPR020084">
    <property type="entry name" value="NUDIX_hydrolase_CS"/>
</dbReference>
<dbReference type="RefSeq" id="WP_166173851.1">
    <property type="nucleotide sequence ID" value="NZ_CP045119.1"/>
</dbReference>
<comment type="cofactor">
    <cofactor evidence="1">
        <name>Mg(2+)</name>
        <dbReference type="ChEBI" id="CHEBI:18420"/>
    </cofactor>
</comment>
<gene>
    <name evidence="6" type="ORF">GBA63_04455</name>
</gene>
<evidence type="ECO:0000313" key="7">
    <source>
        <dbReference type="Proteomes" id="UP000501452"/>
    </source>
</evidence>
<dbReference type="InterPro" id="IPR020476">
    <property type="entry name" value="Nudix_hydrolase"/>
</dbReference>
<dbReference type="Pfam" id="PF00293">
    <property type="entry name" value="NUDIX"/>
    <property type="match status" value="1"/>
</dbReference>
<dbReference type="KEGG" id="rub:GBA63_04455"/>
<protein>
    <submittedName>
        <fullName evidence="6">NUDIX domain-containing protein</fullName>
    </submittedName>
</protein>